<dbReference type="GO" id="GO:0006270">
    <property type="term" value="P:DNA replication initiation"/>
    <property type="evidence" value="ECO:0007669"/>
    <property type="project" value="TreeGrafter"/>
</dbReference>
<comment type="subunit">
    <text evidence="10">ORC is composed of six subunits.</text>
</comment>
<feature type="compositionally biased region" description="Acidic residues" evidence="11">
    <location>
        <begin position="73"/>
        <end position="82"/>
    </location>
</feature>
<keyword evidence="7" id="KW-0460">Magnesium</keyword>
<feature type="region of interest" description="Disordered" evidence="11">
    <location>
        <begin position="266"/>
        <end position="370"/>
    </location>
</feature>
<dbReference type="InterPro" id="IPR043151">
    <property type="entry name" value="BAH_sf"/>
</dbReference>
<dbReference type="Proteomes" id="UP000567179">
    <property type="component" value="Unassembled WGS sequence"/>
</dbReference>
<gene>
    <name evidence="13" type="ORF">D9619_003969</name>
</gene>
<dbReference type="EMBL" id="JAACJJ010000014">
    <property type="protein sequence ID" value="KAF5326681.1"/>
    <property type="molecule type" value="Genomic_DNA"/>
</dbReference>
<keyword evidence="8 10" id="KW-0238">DNA-binding</keyword>
<dbReference type="SUPFAM" id="SSF52540">
    <property type="entry name" value="P-loop containing nucleoside triphosphate hydrolases"/>
    <property type="match status" value="1"/>
</dbReference>
<feature type="region of interest" description="Disordered" evidence="11">
    <location>
        <begin position="1"/>
        <end position="27"/>
    </location>
</feature>
<comment type="function">
    <text evidence="10">Component of the origin recognition complex (ORC) that binds origins of replication. DNA-binding is ATP-dependent, however specific DNA sequences that define origins of replication have not been identified so far. ORC is required to assemble the pre-replication complex necessary to initiate DNA replication.</text>
</comment>
<comment type="caution">
    <text evidence="13">The sequence shown here is derived from an EMBL/GenBank/DDBJ whole genome shotgun (WGS) entry which is preliminary data.</text>
</comment>
<evidence type="ECO:0000256" key="2">
    <source>
        <dbReference type="ARBA" id="ARBA00008398"/>
    </source>
</evidence>
<protein>
    <recommendedName>
        <fullName evidence="10">Origin recognition complex subunit 1</fullName>
    </recommendedName>
</protein>
<dbReference type="GO" id="GO:0003682">
    <property type="term" value="F:chromatin binding"/>
    <property type="evidence" value="ECO:0007669"/>
    <property type="project" value="InterPro"/>
</dbReference>
<comment type="similarity">
    <text evidence="2 10">Belongs to the ORC1 family.</text>
</comment>
<name>A0A8H5F7M0_9AGAR</name>
<evidence type="ECO:0000256" key="6">
    <source>
        <dbReference type="ARBA" id="ARBA00022840"/>
    </source>
</evidence>
<comment type="subcellular location">
    <subcellularLocation>
        <location evidence="1 10">Nucleus</location>
    </subcellularLocation>
</comment>
<dbReference type="InterPro" id="IPR003959">
    <property type="entry name" value="ATPase_AAA_core"/>
</dbReference>
<dbReference type="InterPro" id="IPR027417">
    <property type="entry name" value="P-loop_NTPase"/>
</dbReference>
<evidence type="ECO:0000313" key="14">
    <source>
        <dbReference type="Proteomes" id="UP000567179"/>
    </source>
</evidence>
<dbReference type="Gene3D" id="1.10.8.60">
    <property type="match status" value="1"/>
</dbReference>
<evidence type="ECO:0000256" key="8">
    <source>
        <dbReference type="ARBA" id="ARBA00023125"/>
    </source>
</evidence>
<keyword evidence="9 10" id="KW-0539">Nucleus</keyword>
<keyword evidence="6 10" id="KW-0067">ATP-binding</keyword>
<dbReference type="InterPro" id="IPR054425">
    <property type="entry name" value="Cdc6_ORC1-like_ATPase_lid"/>
</dbReference>
<dbReference type="Pfam" id="PF01426">
    <property type="entry name" value="BAH"/>
    <property type="match status" value="1"/>
</dbReference>
<evidence type="ECO:0000256" key="5">
    <source>
        <dbReference type="ARBA" id="ARBA00022741"/>
    </source>
</evidence>
<feature type="compositionally biased region" description="Pro residues" evidence="11">
    <location>
        <begin position="295"/>
        <end position="305"/>
    </location>
</feature>
<dbReference type="Pfam" id="PF00004">
    <property type="entry name" value="AAA"/>
    <property type="match status" value="1"/>
</dbReference>
<keyword evidence="5 10" id="KW-0547">Nucleotide-binding</keyword>
<dbReference type="PANTHER" id="PTHR10763:SF23">
    <property type="entry name" value="ORIGIN RECOGNITION COMPLEX SUBUNIT 1"/>
    <property type="match status" value="1"/>
</dbReference>
<feature type="compositionally biased region" description="Low complexity" evidence="11">
    <location>
        <begin position="326"/>
        <end position="345"/>
    </location>
</feature>
<dbReference type="Gene3D" id="2.30.30.490">
    <property type="match status" value="1"/>
</dbReference>
<dbReference type="OrthoDB" id="1926878at2759"/>
<sequence length="1056" mass="115977">MAKLIPPPSTPRRSTRHQPTATPSVKLNDKNILECRWASPPIYARPMDIELDVLPEQREEYEDAMNTGHREEAEDEENEEEEGRQAEANEQMNHTKAKTDSQTGQLLTSRFETTFYSSFRMKRKATTFRGMKRLQVGRTEAQTYRVGDPVMVETDTLLSVRRPPSVGVIVAMWETSKVGEEEQVTGDAVGNGDAGTNPANMRIRVHWFVRPSEMASVRAKREHEENEIYYCLCHKSILTPSVILSRCTVTKQKLSQINFSTMKQNRKVVSGRGWVVETPSKRRTAARSTATPSTPSKPKPTPGPTPRGRGRGKLPGSPLKKSTRFNSPSPSGSSSASSSDSGSGSESEDNGQDAPDQEDAPPTDPDRTFYCTLATDPMRGVFFTFDWEAHRRRAVATTRPPVLAPAAPLISHGHGHPVDGDLDVDVQMGDEGNAAAGPSALPEPQPQQKDELETPWGAGAEWNVVEVMQKAKPKGKAPAALRTLKGKAKAHARDSAESESEADDSDEYAGAEDGDGHSDEDDGMLEDFDDDAEDMEDDEDDDDDDDDVDPLNPRTPRKRKRGMGSAVGTRVKPTPHSKALLARRRRRRHAPSSHPSADGPSSSSSPRKKQRTYALRAPQATSSSLTFQSSMAHLPRDPYLRAMHALHVGSRPDVLPCRESEYAGVLSKVGELLEEGSGGCVYISGVPGTGKTATVHAVVKELKRMAQTEEVNPFTYVEINGLKIPEPAAAYNLLWEGIQGHDVAKEGHLRLSIKESLKALMRHFTSGNRGPGGHACVVLMDELDQLVTPKQDVVYNFFNWPTLVGSKLVVIAVANTMDLPERAMNGRVRSRIGMSRINFASYKREQLERIVMARLESAQASLKSQEDGEDCDGVAAKVVVAPDAVRLASMKVAGITGDARRVLDILRRAVEDVRAHKGTVRAAQVNAVMASMQNTPTAAYLAGLSFHERLMLASLIKCIKREGVEEIKWGDVVYQHYTYLPVLAEDDEAKRKPTGPELVMILDSLVASRAIILEEGAAVRRKAESERRMLLNIEQGEVEKVLGDIGGKMWKNILGN</sequence>
<dbReference type="AlphaFoldDB" id="A0A8H5F7M0"/>
<feature type="compositionally biased region" description="Pro residues" evidence="11">
    <location>
        <begin position="1"/>
        <end position="10"/>
    </location>
</feature>
<dbReference type="Pfam" id="PF22606">
    <property type="entry name" value="Cdc6-ORC-like_ATPase_lid"/>
    <property type="match status" value="1"/>
</dbReference>
<evidence type="ECO:0000313" key="13">
    <source>
        <dbReference type="EMBL" id="KAF5326681.1"/>
    </source>
</evidence>
<evidence type="ECO:0000256" key="7">
    <source>
        <dbReference type="ARBA" id="ARBA00022842"/>
    </source>
</evidence>
<reference evidence="13 14" key="1">
    <citation type="journal article" date="2020" name="ISME J.">
        <title>Uncovering the hidden diversity of litter-decomposition mechanisms in mushroom-forming fungi.</title>
        <authorList>
            <person name="Floudas D."/>
            <person name="Bentzer J."/>
            <person name="Ahren D."/>
            <person name="Johansson T."/>
            <person name="Persson P."/>
            <person name="Tunlid A."/>
        </authorList>
    </citation>
    <scope>NUCLEOTIDE SEQUENCE [LARGE SCALE GENOMIC DNA]</scope>
    <source>
        <strain evidence="13 14">CBS 101986</strain>
    </source>
</reference>
<feature type="compositionally biased region" description="Basic residues" evidence="11">
    <location>
        <begin position="581"/>
        <end position="591"/>
    </location>
</feature>
<organism evidence="13 14">
    <name type="scientific">Psilocybe cf. subviscida</name>
    <dbReference type="NCBI Taxonomy" id="2480587"/>
    <lineage>
        <taxon>Eukaryota</taxon>
        <taxon>Fungi</taxon>
        <taxon>Dikarya</taxon>
        <taxon>Basidiomycota</taxon>
        <taxon>Agaricomycotina</taxon>
        <taxon>Agaricomycetes</taxon>
        <taxon>Agaricomycetidae</taxon>
        <taxon>Agaricales</taxon>
        <taxon>Agaricineae</taxon>
        <taxon>Strophariaceae</taxon>
        <taxon>Psilocybe</taxon>
    </lineage>
</organism>
<evidence type="ECO:0000256" key="11">
    <source>
        <dbReference type="SAM" id="MobiDB-lite"/>
    </source>
</evidence>
<feature type="domain" description="BAH" evidence="12">
    <location>
        <begin position="142"/>
        <end position="285"/>
    </location>
</feature>
<feature type="compositionally biased region" description="Acidic residues" evidence="11">
    <location>
        <begin position="346"/>
        <end position="361"/>
    </location>
</feature>
<feature type="region of interest" description="Disordered" evidence="11">
    <location>
        <begin position="60"/>
        <end position="104"/>
    </location>
</feature>
<dbReference type="GO" id="GO:0003688">
    <property type="term" value="F:DNA replication origin binding"/>
    <property type="evidence" value="ECO:0007669"/>
    <property type="project" value="TreeGrafter"/>
</dbReference>
<feature type="compositionally biased region" description="Low complexity" evidence="11">
    <location>
        <begin position="592"/>
        <end position="605"/>
    </location>
</feature>
<keyword evidence="3 10" id="KW-0235">DNA replication</keyword>
<dbReference type="GO" id="GO:0033314">
    <property type="term" value="P:mitotic DNA replication checkpoint signaling"/>
    <property type="evidence" value="ECO:0007669"/>
    <property type="project" value="TreeGrafter"/>
</dbReference>
<feature type="compositionally biased region" description="Polar residues" evidence="11">
    <location>
        <begin position="619"/>
        <end position="628"/>
    </location>
</feature>
<proteinExistence type="inferred from homology"/>
<keyword evidence="14" id="KW-1185">Reference proteome</keyword>
<evidence type="ECO:0000256" key="10">
    <source>
        <dbReference type="RuleBase" id="RU365058"/>
    </source>
</evidence>
<accession>A0A8H5F7M0</accession>
<dbReference type="PROSITE" id="PS51038">
    <property type="entry name" value="BAH"/>
    <property type="match status" value="1"/>
</dbReference>
<dbReference type="Gene3D" id="3.40.50.300">
    <property type="entry name" value="P-loop containing nucleotide triphosphate hydrolases"/>
    <property type="match status" value="1"/>
</dbReference>
<dbReference type="GO" id="GO:0046872">
    <property type="term" value="F:metal ion binding"/>
    <property type="evidence" value="ECO:0007669"/>
    <property type="project" value="UniProtKB-KW"/>
</dbReference>
<feature type="region of interest" description="Disordered" evidence="11">
    <location>
        <begin position="429"/>
        <end position="628"/>
    </location>
</feature>
<dbReference type="InterPro" id="IPR003593">
    <property type="entry name" value="AAA+_ATPase"/>
</dbReference>
<evidence type="ECO:0000256" key="4">
    <source>
        <dbReference type="ARBA" id="ARBA00022723"/>
    </source>
</evidence>
<evidence type="ECO:0000259" key="12">
    <source>
        <dbReference type="PROSITE" id="PS51038"/>
    </source>
</evidence>
<feature type="compositionally biased region" description="Acidic residues" evidence="11">
    <location>
        <begin position="497"/>
        <end position="549"/>
    </location>
</feature>
<evidence type="ECO:0000256" key="1">
    <source>
        <dbReference type="ARBA" id="ARBA00004123"/>
    </source>
</evidence>
<dbReference type="InterPro" id="IPR001025">
    <property type="entry name" value="BAH_dom"/>
</dbReference>
<dbReference type="PANTHER" id="PTHR10763">
    <property type="entry name" value="CELL DIVISION CONTROL PROTEIN 6-RELATED"/>
    <property type="match status" value="1"/>
</dbReference>
<dbReference type="GO" id="GO:0005524">
    <property type="term" value="F:ATP binding"/>
    <property type="evidence" value="ECO:0007669"/>
    <property type="project" value="UniProtKB-KW"/>
</dbReference>
<evidence type="ECO:0000256" key="9">
    <source>
        <dbReference type="ARBA" id="ARBA00023242"/>
    </source>
</evidence>
<dbReference type="SMART" id="SM00382">
    <property type="entry name" value="AAA"/>
    <property type="match status" value="1"/>
</dbReference>
<keyword evidence="4" id="KW-0479">Metal-binding</keyword>
<dbReference type="GO" id="GO:0005664">
    <property type="term" value="C:nuclear origin of replication recognition complex"/>
    <property type="evidence" value="ECO:0007669"/>
    <property type="project" value="TreeGrafter"/>
</dbReference>
<evidence type="ECO:0000256" key="3">
    <source>
        <dbReference type="ARBA" id="ARBA00022705"/>
    </source>
</evidence>
<dbReference type="FunFam" id="3.40.50.300:FF:000199">
    <property type="entry name" value="Origin recognition complex subunit 1"/>
    <property type="match status" value="1"/>
</dbReference>
<dbReference type="GO" id="GO:0016887">
    <property type="term" value="F:ATP hydrolysis activity"/>
    <property type="evidence" value="ECO:0007669"/>
    <property type="project" value="InterPro"/>
</dbReference>
<dbReference type="CDD" id="cd00009">
    <property type="entry name" value="AAA"/>
    <property type="match status" value="1"/>
</dbReference>
<dbReference type="InterPro" id="IPR050311">
    <property type="entry name" value="ORC1/CDC6"/>
</dbReference>